<evidence type="ECO:0008006" key="4">
    <source>
        <dbReference type="Google" id="ProtNLM"/>
    </source>
</evidence>
<name>A0ABX5BX12_9FIRM</name>
<keyword evidence="1" id="KW-0732">Signal</keyword>
<reference evidence="2 3" key="1">
    <citation type="submission" date="2018-01" db="EMBL/GenBank/DDBJ databases">
        <title>Draft genome sequences of clinical isolates and type strains of oral Veillonella including Veillonella infantum sp., nov.</title>
        <authorList>
            <person name="Mashima I."/>
            <person name="Liao Y.-C."/>
            <person name="Sabharwal A."/>
            <person name="Haase E.M."/>
            <person name="Nakazawa F."/>
            <person name="Scannapieco F.A."/>
        </authorList>
    </citation>
    <scope>NUCLEOTIDE SEQUENCE [LARGE SCALE GENOMIC DNA]</scope>
    <source>
        <strain evidence="2 3">JCM 15642</strain>
    </source>
</reference>
<evidence type="ECO:0000256" key="1">
    <source>
        <dbReference type="SAM" id="SignalP"/>
    </source>
</evidence>
<comment type="caution">
    <text evidence="2">The sequence shown here is derived from an EMBL/GenBank/DDBJ whole genome shotgun (WGS) entry which is preliminary data.</text>
</comment>
<sequence length="429" mass="48402">MFRKSLLLGFLIAVLCLSGCGNAQELPGYNPKVVGNEMYKNDLMDKILNERIYKAISAGGDREEAEILFRLNEMTADQRRNLNYSISRAQYNAVTEVHMHTAEGGLSYTLPFTAFRGGTQMVPLPGIAGTDGSLYRFNHPFIYTSLSMESRPYEESAQYLGKPYNTLTQNDVRSALKEKWTNMQQDQYDVSSIDGSTFKRDNIINGRWSTMKTKETPSFVANDISFALPNEPNTQYVITLLVREDGERGIGKRGIEDIIANYLVPTISPLARLNESSHFESYNDYSYRVLNNAVEESTGSDNIKVYKTSGGITQTISVHPYEHKGPIWANMADILRITQAQLRLKPNMRHGSHKYIWNDGAPGVFIVFEYEDGTGELHFSTQDAHNLYIHTIDYNRATSDYNIGLLHTIISDAKIANLGNTYKGEVDYL</sequence>
<organism evidence="2 3">
    <name type="scientific">Veillonella rogosae JCM 15642</name>
    <dbReference type="NCBI Taxonomy" id="1298595"/>
    <lineage>
        <taxon>Bacteria</taxon>
        <taxon>Bacillati</taxon>
        <taxon>Bacillota</taxon>
        <taxon>Negativicutes</taxon>
        <taxon>Veillonellales</taxon>
        <taxon>Veillonellaceae</taxon>
        <taxon>Veillonella</taxon>
    </lineage>
</organism>
<protein>
    <recommendedName>
        <fullName evidence="4">Penicillin-binding protein</fullName>
    </recommendedName>
</protein>
<feature type="chain" id="PRO_5045068337" description="Penicillin-binding protein" evidence="1">
    <location>
        <begin position="24"/>
        <end position="429"/>
    </location>
</feature>
<dbReference type="Proteomes" id="UP000238774">
    <property type="component" value="Unassembled WGS sequence"/>
</dbReference>
<keyword evidence="3" id="KW-1185">Reference proteome</keyword>
<feature type="signal peptide" evidence="1">
    <location>
        <begin position="1"/>
        <end position="23"/>
    </location>
</feature>
<gene>
    <name evidence="2" type="ORF">VRHSUH09_10245</name>
</gene>
<dbReference type="RefSeq" id="WP_105082115.1">
    <property type="nucleotide sequence ID" value="NZ_PPCX01000015.1"/>
</dbReference>
<dbReference type="EMBL" id="PPCX01000015">
    <property type="protein sequence ID" value="PQL10486.1"/>
    <property type="molecule type" value="Genomic_DNA"/>
</dbReference>
<evidence type="ECO:0000313" key="2">
    <source>
        <dbReference type="EMBL" id="PQL10486.1"/>
    </source>
</evidence>
<proteinExistence type="predicted"/>
<accession>A0ABX5BX12</accession>
<evidence type="ECO:0000313" key="3">
    <source>
        <dbReference type="Proteomes" id="UP000238774"/>
    </source>
</evidence>